<dbReference type="FunCoup" id="B3RUN7">
    <property type="interactions" value="2880"/>
</dbReference>
<dbReference type="InterPro" id="IPR043153">
    <property type="entry name" value="DENN_C"/>
</dbReference>
<keyword evidence="4" id="KW-1185">Reference proteome</keyword>
<dbReference type="GO" id="GO:0005085">
    <property type="term" value="F:guanyl-nucleotide exchange factor activity"/>
    <property type="evidence" value="ECO:0007669"/>
    <property type="project" value="InterPro"/>
</dbReference>
<comment type="similarity">
    <text evidence="1">Belongs to the DENND6 family.</text>
</comment>
<dbReference type="PANTHER" id="PTHR13677:SF0">
    <property type="entry name" value="LD41638P"/>
    <property type="match status" value="1"/>
</dbReference>
<dbReference type="KEGG" id="tad:TRIADDRAFT_23603"/>
<dbReference type="RefSeq" id="XP_002111389.1">
    <property type="nucleotide sequence ID" value="XM_002111353.1"/>
</dbReference>
<dbReference type="PhylomeDB" id="B3RUN7"/>
<feature type="domain" description="UDENN" evidence="2">
    <location>
        <begin position="29"/>
        <end position="492"/>
    </location>
</feature>
<evidence type="ECO:0000313" key="3">
    <source>
        <dbReference type="EMBL" id="EDV25356.1"/>
    </source>
</evidence>
<dbReference type="PROSITE" id="PS50211">
    <property type="entry name" value="DENN"/>
    <property type="match status" value="1"/>
</dbReference>
<evidence type="ECO:0000313" key="4">
    <source>
        <dbReference type="Proteomes" id="UP000009022"/>
    </source>
</evidence>
<organism evidence="3 4">
    <name type="scientific">Trichoplax adhaerens</name>
    <name type="common">Trichoplax reptans</name>
    <dbReference type="NCBI Taxonomy" id="10228"/>
    <lineage>
        <taxon>Eukaryota</taxon>
        <taxon>Metazoa</taxon>
        <taxon>Placozoa</taxon>
        <taxon>Uniplacotomia</taxon>
        <taxon>Trichoplacea</taxon>
        <taxon>Trichoplacidae</taxon>
        <taxon>Trichoplax</taxon>
    </lineage>
</organism>
<dbReference type="AlphaFoldDB" id="B3RUN7"/>
<dbReference type="SMART" id="SM00799">
    <property type="entry name" value="DENN"/>
    <property type="match status" value="1"/>
</dbReference>
<dbReference type="Proteomes" id="UP000009022">
    <property type="component" value="Unassembled WGS sequence"/>
</dbReference>
<evidence type="ECO:0000256" key="1">
    <source>
        <dbReference type="ARBA" id="ARBA00007159"/>
    </source>
</evidence>
<accession>B3RUN7</accession>
<dbReference type="Pfam" id="PF02141">
    <property type="entry name" value="DENN"/>
    <property type="match status" value="1"/>
</dbReference>
<dbReference type="Gene3D" id="3.40.50.11500">
    <property type="match status" value="1"/>
</dbReference>
<dbReference type="OMA" id="EANLEHW"/>
<dbReference type="OrthoDB" id="10265409at2759"/>
<name>B3RUN7_TRIAD</name>
<dbReference type="eggNOG" id="KOG2432">
    <property type="taxonomic scope" value="Eukaryota"/>
</dbReference>
<sequence>MATSTSEYQHDEPSSPALAPWERFSRWLHCVCIVVFDLELGQAIEDVYPAEAELSTSEKRNICYLSFPDSNSAAMGDTQFHFRIRSDRRLELDSSEVLVDRDSPAVLKPDIAHYYGFVYFRQEKDSTSKRGYMQKSVVLLSRLPYVKFFSVISKTVAEGYFEHGMVSIESSCHDIDQWRLPIPGRTLQLPISGKVLQIRIPSKKDKPGAVSSPEVYGQAIPAVTIVSSVQDVDSFSCLQPVLPHLNVLWELVLVGEPIVVMASTPDICATTVQALINMIKPLKYASDFRPYFTIHDNEFKEYTTKTQAPPSIILGVTNPYFAKTLQHWPHVLVVDSCSNPGLSSTIKRTKNLKGLTTLDTTPGLYTKYLPTMKEDKFIIRRLLKQVPPGTRPQEAQNAMLTRHFLEQTQSFIIPLERYITTLMPLQKNISPWKSAPNLKPFDVEEFIRSLNKAGPQLTSDIKGNWQTLYRKFFKSPNFDGWLRSRQAEILEALQLRQIEMMGAADITAYIKGKAEVEIVDLILRLKDKLVNIKCNNSNVSISEVTRHRLTEHLIFVVSILPPDLQGILKNI</sequence>
<gene>
    <name evidence="3" type="ORF">TRIADDRAFT_23603</name>
</gene>
<dbReference type="STRING" id="10228.B3RUN7"/>
<dbReference type="InParanoid" id="B3RUN7"/>
<proteinExistence type="inferred from homology"/>
<dbReference type="InterPro" id="IPR024224">
    <property type="entry name" value="DENND6"/>
</dbReference>
<evidence type="ECO:0000259" key="2">
    <source>
        <dbReference type="PROSITE" id="PS50211"/>
    </source>
</evidence>
<reference evidence="3 4" key="1">
    <citation type="journal article" date="2008" name="Nature">
        <title>The Trichoplax genome and the nature of placozoans.</title>
        <authorList>
            <person name="Srivastava M."/>
            <person name="Begovic E."/>
            <person name="Chapman J."/>
            <person name="Putnam N.H."/>
            <person name="Hellsten U."/>
            <person name="Kawashima T."/>
            <person name="Kuo A."/>
            <person name="Mitros T."/>
            <person name="Salamov A."/>
            <person name="Carpenter M.L."/>
            <person name="Signorovitch A.Y."/>
            <person name="Moreno M.A."/>
            <person name="Kamm K."/>
            <person name="Grimwood J."/>
            <person name="Schmutz J."/>
            <person name="Shapiro H."/>
            <person name="Grigoriev I.V."/>
            <person name="Buss L.W."/>
            <person name="Schierwater B."/>
            <person name="Dellaporta S.L."/>
            <person name="Rokhsar D.S."/>
        </authorList>
    </citation>
    <scope>NUCLEOTIDE SEQUENCE [LARGE SCALE GENOMIC DNA]</scope>
    <source>
        <strain evidence="3 4">Grell-BS-1999</strain>
    </source>
</reference>
<dbReference type="InterPro" id="IPR001194">
    <property type="entry name" value="cDENN_dom"/>
</dbReference>
<dbReference type="PANTHER" id="PTHR13677">
    <property type="entry name" value="LD41638P"/>
    <property type="match status" value="1"/>
</dbReference>
<protein>
    <recommendedName>
        <fullName evidence="2">UDENN domain-containing protein</fullName>
    </recommendedName>
</protein>
<dbReference type="InterPro" id="IPR037516">
    <property type="entry name" value="Tripartite_DENN"/>
</dbReference>
<dbReference type="GO" id="GO:0055037">
    <property type="term" value="C:recycling endosome"/>
    <property type="evidence" value="ECO:0000318"/>
    <property type="project" value="GO_Central"/>
</dbReference>
<dbReference type="HOGENOM" id="CLU_017013_0_1_1"/>
<dbReference type="EMBL" id="DS985244">
    <property type="protein sequence ID" value="EDV25356.1"/>
    <property type="molecule type" value="Genomic_DNA"/>
</dbReference>
<dbReference type="CTD" id="6753100"/>
<dbReference type="GeneID" id="6753100"/>